<dbReference type="PANTHER" id="PTHR43723:SF1">
    <property type="entry name" value="COBALT TRANSPORT PROTEIN CBIQ"/>
    <property type="match status" value="1"/>
</dbReference>
<feature type="transmembrane region" description="Helical" evidence="6">
    <location>
        <begin position="23"/>
        <end position="53"/>
    </location>
</feature>
<gene>
    <name evidence="7" type="primary">cbiQ</name>
    <name evidence="7" type="ORF">NRIC_14740</name>
</gene>
<dbReference type="GO" id="GO:0043190">
    <property type="term" value="C:ATP-binding cassette (ABC) transporter complex"/>
    <property type="evidence" value="ECO:0007669"/>
    <property type="project" value="InterPro"/>
</dbReference>
<organism evidence="7 8">
    <name type="scientific">Enterococcus florum</name>
    <dbReference type="NCBI Taxonomy" id="2480627"/>
    <lineage>
        <taxon>Bacteria</taxon>
        <taxon>Bacillati</taxon>
        <taxon>Bacillota</taxon>
        <taxon>Bacilli</taxon>
        <taxon>Lactobacillales</taxon>
        <taxon>Enterococcaceae</taxon>
        <taxon>Enterococcus</taxon>
    </lineage>
</organism>
<dbReference type="Pfam" id="PF02361">
    <property type="entry name" value="CbiQ"/>
    <property type="match status" value="1"/>
</dbReference>
<dbReference type="AlphaFoldDB" id="A0A4P5PJS4"/>
<dbReference type="NCBIfam" id="TIGR02454">
    <property type="entry name" value="ECF_T_CbiQ"/>
    <property type="match status" value="1"/>
</dbReference>
<feature type="transmembrane region" description="Helical" evidence="6">
    <location>
        <begin position="147"/>
        <end position="166"/>
    </location>
</feature>
<dbReference type="OrthoDB" id="9815246at2"/>
<evidence type="ECO:0000256" key="1">
    <source>
        <dbReference type="ARBA" id="ARBA00004651"/>
    </source>
</evidence>
<dbReference type="EMBL" id="BJCC01000012">
    <property type="protein sequence ID" value="GCF93583.1"/>
    <property type="molecule type" value="Genomic_DNA"/>
</dbReference>
<feature type="transmembrane region" description="Helical" evidence="6">
    <location>
        <begin position="116"/>
        <end position="135"/>
    </location>
</feature>
<evidence type="ECO:0000256" key="4">
    <source>
        <dbReference type="ARBA" id="ARBA00022989"/>
    </source>
</evidence>
<accession>A0A4P5PJS4</accession>
<dbReference type="PANTHER" id="PTHR43723">
    <property type="entry name" value="COBALT TRANSPORT PROTEIN CBIQ"/>
    <property type="match status" value="1"/>
</dbReference>
<dbReference type="GO" id="GO:0006824">
    <property type="term" value="P:cobalt ion transport"/>
    <property type="evidence" value="ECO:0007669"/>
    <property type="project" value="InterPro"/>
</dbReference>
<dbReference type="InterPro" id="IPR003339">
    <property type="entry name" value="ABC/ECF_trnsptr_transmembrane"/>
</dbReference>
<comment type="subcellular location">
    <subcellularLocation>
        <location evidence="1">Cell membrane</location>
        <topology evidence="1">Multi-pass membrane protein</topology>
    </subcellularLocation>
</comment>
<evidence type="ECO:0000256" key="6">
    <source>
        <dbReference type="SAM" id="Phobius"/>
    </source>
</evidence>
<feature type="transmembrane region" description="Helical" evidence="6">
    <location>
        <begin position="90"/>
        <end position="109"/>
    </location>
</feature>
<sequence length="225" mass="26075">MLPIDQIAYGNRLLDLSPERKGVAYLCLLLLCFFTNPKVQIGLVLILSATTIYVARVTFRRYLKWLLIPLPFLLISVLSIILSVDSDPAVFLAAIPFFKSFLGISQTLLETAIHLFFRSLSCLTSTYLFVLTVPFQQILYLMKRCCLPRVLIEITMLMYRFIFIFLDEVSVLKKSQEMRFGYRGLKNSYHSLGLLLRVLFQQTFTRVHRMNVSLEMKFFSGDFPL</sequence>
<keyword evidence="4 6" id="KW-1133">Transmembrane helix</keyword>
<dbReference type="InterPro" id="IPR012809">
    <property type="entry name" value="ECF_CbiQ"/>
</dbReference>
<keyword evidence="2" id="KW-1003">Cell membrane</keyword>
<evidence type="ECO:0000256" key="3">
    <source>
        <dbReference type="ARBA" id="ARBA00022692"/>
    </source>
</evidence>
<evidence type="ECO:0000256" key="2">
    <source>
        <dbReference type="ARBA" id="ARBA00022475"/>
    </source>
</evidence>
<dbReference type="RefSeq" id="WP_146622041.1">
    <property type="nucleotide sequence ID" value="NZ_BJCC01000012.1"/>
</dbReference>
<protein>
    <submittedName>
        <fullName evidence="7">Cobalt transporter CbiQ</fullName>
    </submittedName>
</protein>
<proteinExistence type="predicted"/>
<feature type="transmembrane region" description="Helical" evidence="6">
    <location>
        <begin position="65"/>
        <end position="84"/>
    </location>
</feature>
<evidence type="ECO:0000313" key="8">
    <source>
        <dbReference type="Proteomes" id="UP000290567"/>
    </source>
</evidence>
<evidence type="ECO:0000256" key="5">
    <source>
        <dbReference type="ARBA" id="ARBA00023136"/>
    </source>
</evidence>
<dbReference type="Proteomes" id="UP000290567">
    <property type="component" value="Unassembled WGS sequence"/>
</dbReference>
<keyword evidence="5 6" id="KW-0472">Membrane</keyword>
<name>A0A4P5PJS4_9ENTE</name>
<keyword evidence="8" id="KW-1185">Reference proteome</keyword>
<keyword evidence="3 6" id="KW-0812">Transmembrane</keyword>
<comment type="caution">
    <text evidence="7">The sequence shown here is derived from an EMBL/GenBank/DDBJ whole genome shotgun (WGS) entry which is preliminary data.</text>
</comment>
<reference evidence="8" key="1">
    <citation type="submission" date="2019-02" db="EMBL/GenBank/DDBJ databases">
        <title>Draft genome sequence of Enterococcus sp. Gos25-1.</title>
        <authorList>
            <person name="Tanaka N."/>
            <person name="Shiwa Y."/>
            <person name="Fujita N."/>
        </authorList>
    </citation>
    <scope>NUCLEOTIDE SEQUENCE [LARGE SCALE GENOMIC DNA]</scope>
    <source>
        <strain evidence="8">Gos25-1</strain>
    </source>
</reference>
<dbReference type="CDD" id="cd16914">
    <property type="entry name" value="EcfT"/>
    <property type="match status" value="1"/>
</dbReference>
<dbReference type="InterPro" id="IPR052770">
    <property type="entry name" value="Cobalt_transport_CbiQ"/>
</dbReference>
<evidence type="ECO:0000313" key="7">
    <source>
        <dbReference type="EMBL" id="GCF93583.1"/>
    </source>
</evidence>